<evidence type="ECO:0000313" key="3">
    <source>
        <dbReference type="RefSeq" id="XP_006732700.1"/>
    </source>
</evidence>
<dbReference type="AlphaFoldDB" id="A0A2U3XMI9"/>
<dbReference type="PANTHER" id="PTHR37864:SF1">
    <property type="entry name" value="SIMILAR TO AVLV472"/>
    <property type="match status" value="1"/>
</dbReference>
<protein>
    <submittedName>
        <fullName evidence="3">Uncharacterized protein C5orf46 homolog</fullName>
    </submittedName>
</protein>
<feature type="compositionally biased region" description="Basic and acidic residues" evidence="1">
    <location>
        <begin position="40"/>
        <end position="56"/>
    </location>
</feature>
<feature type="compositionally biased region" description="Acidic residues" evidence="1">
    <location>
        <begin position="1"/>
        <end position="12"/>
    </location>
</feature>
<evidence type="ECO:0000256" key="1">
    <source>
        <dbReference type="SAM" id="MobiDB-lite"/>
    </source>
</evidence>
<dbReference type="PANTHER" id="PTHR37864">
    <property type="entry name" value="SIMILAR TO AVLV472"/>
    <property type="match status" value="1"/>
</dbReference>
<dbReference type="KEGG" id="lww:102727089"/>
<dbReference type="RefSeq" id="XP_006732700.1">
    <property type="nucleotide sequence ID" value="XM_006732637.1"/>
</dbReference>
<keyword evidence="2" id="KW-1185">Reference proteome</keyword>
<feature type="compositionally biased region" description="Basic and acidic residues" evidence="1">
    <location>
        <begin position="63"/>
        <end position="81"/>
    </location>
</feature>
<dbReference type="InterPro" id="IPR027950">
    <property type="entry name" value="DUF4576"/>
</dbReference>
<dbReference type="CTD" id="114808727"/>
<evidence type="ECO:0000313" key="2">
    <source>
        <dbReference type="Proteomes" id="UP000245341"/>
    </source>
</evidence>
<reference evidence="3" key="1">
    <citation type="submission" date="2025-08" db="UniProtKB">
        <authorList>
            <consortium name="RefSeq"/>
        </authorList>
    </citation>
    <scope>IDENTIFICATION</scope>
    <source>
        <tissue evidence="3">Liver</tissue>
    </source>
</reference>
<name>A0A2U3XMI9_LEPWE</name>
<feature type="region of interest" description="Disordered" evidence="1">
    <location>
        <begin position="1"/>
        <end position="81"/>
    </location>
</feature>
<dbReference type="Proteomes" id="UP000245341">
    <property type="component" value="Unplaced"/>
</dbReference>
<dbReference type="Pfam" id="PF15144">
    <property type="entry name" value="DUF4576"/>
    <property type="match status" value="1"/>
</dbReference>
<proteinExistence type="predicted"/>
<sequence length="124" mass="14427">MNINSEEEEDEYGNNHNKANGEDGAGPPREYEEEEEEKENEGKMKQVQNWEREKSPEILFCFSDDKPDHKPDDSDKNPEQEFPKFLNLLGTEIIENAVEFILRSITRSTGFMEFDDKEGEHSAK</sequence>
<accession>A0A2U3XMI9</accession>
<organism evidence="2 3">
    <name type="scientific">Leptonychotes weddellii</name>
    <name type="common">Weddell seal</name>
    <name type="synonym">Otaria weddellii</name>
    <dbReference type="NCBI Taxonomy" id="9713"/>
    <lineage>
        <taxon>Eukaryota</taxon>
        <taxon>Metazoa</taxon>
        <taxon>Chordata</taxon>
        <taxon>Craniata</taxon>
        <taxon>Vertebrata</taxon>
        <taxon>Euteleostomi</taxon>
        <taxon>Mammalia</taxon>
        <taxon>Eutheria</taxon>
        <taxon>Laurasiatheria</taxon>
        <taxon>Carnivora</taxon>
        <taxon>Caniformia</taxon>
        <taxon>Pinnipedia</taxon>
        <taxon>Phocidae</taxon>
        <taxon>Monachinae</taxon>
        <taxon>Lobodontini</taxon>
        <taxon>Leptonychotes</taxon>
    </lineage>
</organism>
<dbReference type="OrthoDB" id="9539876at2759"/>
<gene>
    <name evidence="3" type="primary">CUNH5orf46</name>
</gene>
<dbReference type="GeneID" id="102727089"/>